<keyword evidence="9" id="KW-0460">Magnesium</keyword>
<sequence length="342" mass="35520">MSTAAPLRDILLKLCRREDLTRGEARDAFTHLMSGQATDGQIGGLLVGLAAKGTTVEELVGAAQAMRAKVLPVESPAGGVVLDTCGTGGDVRGTFNISTAAAILAASCGVKVVKHGNKSATSKSSSADVLEHLGIKLEITPEIAHQCLASAGICFAYARSHHPAMKFVAATRTSLGIPTIFNLLGPLTNPAGAAHQLLGVFAPELTDRMATVLRELGSKHAWVVHAEDGLDELSTLGPTRVSELKDGEVRTFTVDPEDVGLPYARLSDLQAESPEESANIIRLMLQGKPGAAKDIAVLNAGAALLVAGKVSELRDGITEAENALESGKAAETLAKWVKSSHG</sequence>
<comment type="caution">
    <text evidence="9">Lacks conserved residue(s) required for the propagation of feature annotation.</text>
</comment>
<evidence type="ECO:0000256" key="6">
    <source>
        <dbReference type="ARBA" id="ARBA00023141"/>
    </source>
</evidence>
<feature type="binding site" evidence="9">
    <location>
        <begin position="96"/>
        <end position="99"/>
    </location>
    <ligand>
        <name>5-phospho-alpha-D-ribose 1-diphosphate</name>
        <dbReference type="ChEBI" id="CHEBI:58017"/>
    </ligand>
</feature>
<feature type="binding site" evidence="9">
    <location>
        <position position="232"/>
    </location>
    <ligand>
        <name>Mg(2+)</name>
        <dbReference type="ChEBI" id="CHEBI:18420"/>
        <label>1</label>
    </ligand>
</feature>
<feature type="domain" description="Glycosyl transferase family 3 N-terminal" evidence="11">
    <location>
        <begin position="8"/>
        <end position="69"/>
    </location>
</feature>
<feature type="binding site" evidence="9">
    <location>
        <position position="117"/>
    </location>
    <ligand>
        <name>anthranilate</name>
        <dbReference type="ChEBI" id="CHEBI:16567"/>
        <label>1</label>
    </ligand>
</feature>
<accession>A0A7M2WRD1</accession>
<comment type="similarity">
    <text evidence="8">In the C-terminal section; belongs to the anthranilate phosphoribosyltransferase family.</text>
</comment>
<dbReference type="GO" id="GO:0005829">
    <property type="term" value="C:cytosol"/>
    <property type="evidence" value="ECO:0007669"/>
    <property type="project" value="TreeGrafter"/>
</dbReference>
<keyword evidence="9" id="KW-0479">Metal-binding</keyword>
<evidence type="ECO:0000256" key="8">
    <source>
        <dbReference type="ARBA" id="ARBA00061188"/>
    </source>
</evidence>
<dbReference type="GO" id="GO:0000162">
    <property type="term" value="P:L-tryptophan biosynthetic process"/>
    <property type="evidence" value="ECO:0007669"/>
    <property type="project" value="UniProtKB-UniRule"/>
</dbReference>
<feature type="binding site" evidence="9">
    <location>
        <position position="172"/>
    </location>
    <ligand>
        <name>anthranilate</name>
        <dbReference type="ChEBI" id="CHEBI:16567"/>
        <label>2</label>
    </ligand>
</feature>
<dbReference type="GO" id="GO:0000287">
    <property type="term" value="F:magnesium ion binding"/>
    <property type="evidence" value="ECO:0007669"/>
    <property type="project" value="UniProtKB-UniRule"/>
</dbReference>
<comment type="function">
    <text evidence="9">Catalyzes the transfer of the phosphoribosyl group of 5-phosphorylribose-1-pyrophosphate (PRPP) to anthranilate to yield N-(5'-phosphoribosyl)-anthranilate (PRA).</text>
</comment>
<evidence type="ECO:0000256" key="1">
    <source>
        <dbReference type="ARBA" id="ARBA00004907"/>
    </source>
</evidence>
<feature type="binding site" evidence="9">
    <location>
        <position position="126"/>
    </location>
    <ligand>
        <name>5-phospho-alpha-D-ribose 1-diphosphate</name>
        <dbReference type="ChEBI" id="CHEBI:58017"/>
    </ligand>
</feature>
<feature type="binding site" evidence="9">
    <location>
        <position position="86"/>
    </location>
    <ligand>
        <name>5-phospho-alpha-D-ribose 1-diphosphate</name>
        <dbReference type="ChEBI" id="CHEBI:58017"/>
    </ligand>
</feature>
<evidence type="ECO:0000256" key="2">
    <source>
        <dbReference type="ARBA" id="ARBA00022605"/>
    </source>
</evidence>
<evidence type="ECO:0000256" key="5">
    <source>
        <dbReference type="ARBA" id="ARBA00022822"/>
    </source>
</evidence>
<dbReference type="GO" id="GO:0004048">
    <property type="term" value="F:anthranilate phosphoribosyltransferase activity"/>
    <property type="evidence" value="ECO:0007669"/>
    <property type="project" value="UniProtKB-UniRule"/>
</dbReference>
<dbReference type="Proteomes" id="UP000593765">
    <property type="component" value="Chromosome"/>
</dbReference>
<reference evidence="12 13" key="1">
    <citation type="submission" date="2020-10" db="EMBL/GenBank/DDBJ databases">
        <title>Wide distribution of Phycisphaera-like planctomycetes from WD2101 soil group in peatlands and genome analysis of the first cultivated representative.</title>
        <authorList>
            <person name="Dedysh S.N."/>
            <person name="Beletsky A.V."/>
            <person name="Ivanova A."/>
            <person name="Kulichevskaya I.S."/>
            <person name="Suzina N.E."/>
            <person name="Philippov D.A."/>
            <person name="Rakitin A.L."/>
            <person name="Mardanov A.V."/>
            <person name="Ravin N.V."/>
        </authorList>
    </citation>
    <scope>NUCLEOTIDE SEQUENCE [LARGE SCALE GENOMIC DNA]</scope>
    <source>
        <strain evidence="12 13">M1803</strain>
    </source>
</reference>
<name>A0A7M2WRD1_9BACT</name>
<evidence type="ECO:0000313" key="13">
    <source>
        <dbReference type="Proteomes" id="UP000593765"/>
    </source>
</evidence>
<dbReference type="PANTHER" id="PTHR43285">
    <property type="entry name" value="ANTHRANILATE PHOSPHORIBOSYLTRANSFERASE"/>
    <property type="match status" value="1"/>
</dbReference>
<feature type="binding site" evidence="9">
    <location>
        <position position="232"/>
    </location>
    <ligand>
        <name>Mg(2+)</name>
        <dbReference type="ChEBI" id="CHEBI:18420"/>
        <label>2</label>
    </ligand>
</feature>
<dbReference type="EMBL" id="CP063458">
    <property type="protein sequence ID" value="QOV87371.1"/>
    <property type="molecule type" value="Genomic_DNA"/>
</dbReference>
<feature type="domain" description="Glycosyl transferase family 3" evidence="10">
    <location>
        <begin position="80"/>
        <end position="330"/>
    </location>
</feature>
<keyword evidence="2 9" id="KW-0028">Amino-acid biosynthesis</keyword>
<feature type="binding site" evidence="9">
    <location>
        <position position="98"/>
    </location>
    <ligand>
        <name>Mg(2+)</name>
        <dbReference type="ChEBI" id="CHEBI:18420"/>
        <label>1</label>
    </ligand>
</feature>
<comment type="pathway">
    <text evidence="1 9">Amino-acid biosynthesis; L-tryptophan biosynthesis; L-tryptophan from chorismate: step 2/5.</text>
</comment>
<feature type="binding site" evidence="9">
    <location>
        <position position="86"/>
    </location>
    <ligand>
        <name>anthranilate</name>
        <dbReference type="ChEBI" id="CHEBI:16567"/>
        <label>1</label>
    </ligand>
</feature>
<dbReference type="Gene3D" id="3.40.1030.10">
    <property type="entry name" value="Nucleoside phosphorylase/phosphoribosyltransferase catalytic domain"/>
    <property type="match status" value="1"/>
</dbReference>
<dbReference type="InterPro" id="IPR035902">
    <property type="entry name" value="Nuc_phospho_transferase"/>
</dbReference>
<keyword evidence="4 9" id="KW-0808">Transferase</keyword>
<dbReference type="RefSeq" id="WP_206290271.1">
    <property type="nucleotide sequence ID" value="NZ_CP063458.1"/>
</dbReference>
<keyword evidence="6 9" id="KW-0057">Aromatic amino acid biosynthesis</keyword>
<dbReference type="InterPro" id="IPR017459">
    <property type="entry name" value="Glycosyl_Trfase_fam3_N_dom"/>
</dbReference>
<evidence type="ECO:0000313" key="12">
    <source>
        <dbReference type="EMBL" id="QOV87371.1"/>
    </source>
</evidence>
<dbReference type="Gene3D" id="1.20.970.10">
    <property type="entry name" value="Transferase, Pyrimidine Nucleoside Phosphorylase, Chain C"/>
    <property type="match status" value="1"/>
</dbReference>
<feature type="binding site" evidence="9">
    <location>
        <begin position="89"/>
        <end position="90"/>
    </location>
    <ligand>
        <name>5-phospho-alpha-D-ribose 1-diphosphate</name>
        <dbReference type="ChEBI" id="CHEBI:58017"/>
    </ligand>
</feature>
<keyword evidence="5 9" id="KW-0822">Tryptophan biosynthesis</keyword>
<comment type="subunit">
    <text evidence="9">Homodimer.</text>
</comment>
<dbReference type="Pfam" id="PF00591">
    <property type="entry name" value="Glycos_transf_3"/>
    <property type="match status" value="1"/>
</dbReference>
<protein>
    <recommendedName>
        <fullName evidence="9">Anthranilate phosphoribosyltransferase</fullName>
        <ecNumber evidence="9">2.4.2.18</ecNumber>
    </recommendedName>
</protein>
<dbReference type="NCBIfam" id="TIGR01245">
    <property type="entry name" value="trpD"/>
    <property type="match status" value="1"/>
</dbReference>
<gene>
    <name evidence="9 12" type="primary">trpD</name>
    <name evidence="12" type="ORF">IPV69_13835</name>
</gene>
<dbReference type="HAMAP" id="MF_00211">
    <property type="entry name" value="TrpD"/>
    <property type="match status" value="1"/>
</dbReference>
<evidence type="ECO:0000256" key="3">
    <source>
        <dbReference type="ARBA" id="ARBA00022676"/>
    </source>
</evidence>
<dbReference type="FunFam" id="3.40.1030.10:FF:000002">
    <property type="entry name" value="Anthranilate phosphoribosyltransferase"/>
    <property type="match status" value="1"/>
</dbReference>
<dbReference type="InterPro" id="IPR036320">
    <property type="entry name" value="Glycosyl_Trfase_fam3_N_dom_sf"/>
</dbReference>
<organism evidence="12 13">
    <name type="scientific">Humisphaera borealis</name>
    <dbReference type="NCBI Taxonomy" id="2807512"/>
    <lineage>
        <taxon>Bacteria</taxon>
        <taxon>Pseudomonadati</taxon>
        <taxon>Planctomycetota</taxon>
        <taxon>Phycisphaerae</taxon>
        <taxon>Tepidisphaerales</taxon>
        <taxon>Tepidisphaeraceae</taxon>
        <taxon>Humisphaera</taxon>
    </lineage>
</organism>
<dbReference type="InterPro" id="IPR000312">
    <property type="entry name" value="Glycosyl_Trfase_fam3"/>
</dbReference>
<feature type="binding site" evidence="9">
    <location>
        <position position="231"/>
    </location>
    <ligand>
        <name>Mg(2+)</name>
        <dbReference type="ChEBI" id="CHEBI:18420"/>
        <label>2</label>
    </ligand>
</feature>
<comment type="similarity">
    <text evidence="9">Belongs to the anthranilate phosphoribosyltransferase family.</text>
</comment>
<comment type="catalytic activity">
    <reaction evidence="7 9">
        <text>N-(5-phospho-beta-D-ribosyl)anthranilate + diphosphate = 5-phospho-alpha-D-ribose 1-diphosphate + anthranilate</text>
        <dbReference type="Rhea" id="RHEA:11768"/>
        <dbReference type="ChEBI" id="CHEBI:16567"/>
        <dbReference type="ChEBI" id="CHEBI:18277"/>
        <dbReference type="ChEBI" id="CHEBI:33019"/>
        <dbReference type="ChEBI" id="CHEBI:58017"/>
        <dbReference type="EC" id="2.4.2.18"/>
    </reaction>
</comment>
<dbReference type="SUPFAM" id="SSF47648">
    <property type="entry name" value="Nucleoside phosphorylase/phosphoribosyltransferase N-terminal domain"/>
    <property type="match status" value="1"/>
</dbReference>
<dbReference type="SUPFAM" id="SSF52418">
    <property type="entry name" value="Nucleoside phosphorylase/phosphoribosyltransferase catalytic domain"/>
    <property type="match status" value="1"/>
</dbReference>
<dbReference type="PANTHER" id="PTHR43285:SF2">
    <property type="entry name" value="ANTHRANILATE PHOSPHORIBOSYLTRANSFERASE"/>
    <property type="match status" value="1"/>
</dbReference>
<evidence type="ECO:0000259" key="11">
    <source>
        <dbReference type="Pfam" id="PF02885"/>
    </source>
</evidence>
<dbReference type="InterPro" id="IPR005940">
    <property type="entry name" value="Anthranilate_Pribosyl_Tfrase"/>
</dbReference>
<evidence type="ECO:0000256" key="4">
    <source>
        <dbReference type="ARBA" id="ARBA00022679"/>
    </source>
</evidence>
<dbReference type="EC" id="2.4.2.18" evidence="9"/>
<dbReference type="UniPathway" id="UPA00035">
    <property type="reaction ID" value="UER00041"/>
</dbReference>
<keyword evidence="3 9" id="KW-0328">Glycosyltransferase</keyword>
<evidence type="ECO:0000259" key="10">
    <source>
        <dbReference type="Pfam" id="PF00591"/>
    </source>
</evidence>
<dbReference type="AlphaFoldDB" id="A0A7M2WRD1"/>
<comment type="cofactor">
    <cofactor evidence="9">
        <name>Mg(2+)</name>
        <dbReference type="ChEBI" id="CHEBI:18420"/>
    </cofactor>
    <text evidence="9">Binds 2 magnesium ions per monomer.</text>
</comment>
<feature type="binding site" evidence="9">
    <location>
        <begin position="114"/>
        <end position="122"/>
    </location>
    <ligand>
        <name>5-phospho-alpha-D-ribose 1-diphosphate</name>
        <dbReference type="ChEBI" id="CHEBI:58017"/>
    </ligand>
</feature>
<feature type="binding site" evidence="9">
    <location>
        <position position="94"/>
    </location>
    <ligand>
        <name>5-phospho-alpha-D-ribose 1-diphosphate</name>
        <dbReference type="ChEBI" id="CHEBI:58017"/>
    </ligand>
</feature>
<dbReference type="Pfam" id="PF02885">
    <property type="entry name" value="Glycos_trans_3N"/>
    <property type="match status" value="1"/>
</dbReference>
<evidence type="ECO:0000256" key="9">
    <source>
        <dbReference type="HAMAP-Rule" id="MF_00211"/>
    </source>
</evidence>
<dbReference type="KEGG" id="hbs:IPV69_13835"/>
<evidence type="ECO:0000256" key="7">
    <source>
        <dbReference type="ARBA" id="ARBA00052328"/>
    </source>
</evidence>
<keyword evidence="13" id="KW-1185">Reference proteome</keyword>
<proteinExistence type="inferred from homology"/>